<evidence type="ECO:0000313" key="1">
    <source>
        <dbReference type="EMBL" id="MBW47677.1"/>
    </source>
</evidence>
<accession>A0A2M4B3R1</accession>
<organism evidence="1">
    <name type="scientific">Anopheles triannulatus</name>
    <dbReference type="NCBI Taxonomy" id="58253"/>
    <lineage>
        <taxon>Eukaryota</taxon>
        <taxon>Metazoa</taxon>
        <taxon>Ecdysozoa</taxon>
        <taxon>Arthropoda</taxon>
        <taxon>Hexapoda</taxon>
        <taxon>Insecta</taxon>
        <taxon>Pterygota</taxon>
        <taxon>Neoptera</taxon>
        <taxon>Endopterygota</taxon>
        <taxon>Diptera</taxon>
        <taxon>Nematocera</taxon>
        <taxon>Culicoidea</taxon>
        <taxon>Culicidae</taxon>
        <taxon>Anophelinae</taxon>
        <taxon>Anopheles</taxon>
    </lineage>
</organism>
<protein>
    <submittedName>
        <fullName evidence="1">Putative secreted protein</fullName>
    </submittedName>
</protein>
<sequence length="77" mass="7588">MQSPPPSVSFCFFTGLCSSGITSFSTASAPSLSVVGGALSVNASLDPLLSSTAEGATIGSDSPGCSLSLVTLEEDSR</sequence>
<proteinExistence type="predicted"/>
<reference evidence="1" key="1">
    <citation type="submission" date="2018-01" db="EMBL/GenBank/DDBJ databases">
        <title>An insight into the sialome of Amazonian anophelines.</title>
        <authorList>
            <person name="Ribeiro J.M."/>
            <person name="Scarpassa V."/>
            <person name="Calvo E."/>
        </authorList>
    </citation>
    <scope>NUCLEOTIDE SEQUENCE</scope>
    <source>
        <tissue evidence="1">Salivary glands</tissue>
    </source>
</reference>
<dbReference type="EMBL" id="GGFK01014356">
    <property type="protein sequence ID" value="MBW47677.1"/>
    <property type="molecule type" value="Transcribed_RNA"/>
</dbReference>
<name>A0A2M4B3R1_9DIPT</name>
<dbReference type="AlphaFoldDB" id="A0A2M4B3R1"/>